<dbReference type="SUPFAM" id="SSF56784">
    <property type="entry name" value="HAD-like"/>
    <property type="match status" value="1"/>
</dbReference>
<dbReference type="GO" id="GO:1902600">
    <property type="term" value="P:proton transmembrane transport"/>
    <property type="evidence" value="ECO:0007669"/>
    <property type="project" value="TreeGrafter"/>
</dbReference>
<dbReference type="NCBIfam" id="TIGR01494">
    <property type="entry name" value="ATPase_P-type"/>
    <property type="match status" value="3"/>
</dbReference>
<dbReference type="GO" id="GO:0016887">
    <property type="term" value="F:ATP hydrolysis activity"/>
    <property type="evidence" value="ECO:0007669"/>
    <property type="project" value="InterPro"/>
</dbReference>
<dbReference type="FunFam" id="3.40.50.1000:FF:000028">
    <property type="entry name" value="Calcium-transporting P-type ATPase, putative"/>
    <property type="match status" value="1"/>
</dbReference>
<dbReference type="SFLD" id="SFLDF00027">
    <property type="entry name" value="p-type_atpase"/>
    <property type="match status" value="1"/>
</dbReference>
<dbReference type="Gene3D" id="1.20.1110.10">
    <property type="entry name" value="Calcium-transporting ATPase, transmembrane domain"/>
    <property type="match status" value="1"/>
</dbReference>
<dbReference type="SUPFAM" id="SSF81660">
    <property type="entry name" value="Metal cation-transporting ATPase, ATP-binding domain N"/>
    <property type="match status" value="1"/>
</dbReference>
<dbReference type="OrthoDB" id="9760364at2"/>
<dbReference type="Pfam" id="PF13246">
    <property type="entry name" value="Cation_ATPase"/>
    <property type="match status" value="1"/>
</dbReference>
<feature type="transmembrane region" description="Helical" evidence="14">
    <location>
        <begin position="270"/>
        <end position="296"/>
    </location>
</feature>
<comment type="catalytic activity">
    <reaction evidence="13">
        <text>Ca(2+)(in) + ATP + H2O = Ca(2+)(out) + ADP + phosphate + H(+)</text>
        <dbReference type="Rhea" id="RHEA:18105"/>
        <dbReference type="ChEBI" id="CHEBI:15377"/>
        <dbReference type="ChEBI" id="CHEBI:15378"/>
        <dbReference type="ChEBI" id="CHEBI:29108"/>
        <dbReference type="ChEBI" id="CHEBI:30616"/>
        <dbReference type="ChEBI" id="CHEBI:43474"/>
        <dbReference type="ChEBI" id="CHEBI:456216"/>
        <dbReference type="EC" id="7.2.2.10"/>
    </reaction>
</comment>
<dbReference type="GO" id="GO:0046872">
    <property type="term" value="F:metal ion binding"/>
    <property type="evidence" value="ECO:0007669"/>
    <property type="project" value="UniProtKB-KW"/>
</dbReference>
<comment type="similarity">
    <text evidence="2">Belongs to the cation transport ATPase (P-type) (TC 3.A.3) family. Type IIA subfamily.</text>
</comment>
<dbReference type="SUPFAM" id="SSF81653">
    <property type="entry name" value="Calcium ATPase, transduction domain A"/>
    <property type="match status" value="1"/>
</dbReference>
<dbReference type="Pfam" id="PF00690">
    <property type="entry name" value="Cation_ATPase_N"/>
    <property type="match status" value="1"/>
</dbReference>
<evidence type="ECO:0000256" key="8">
    <source>
        <dbReference type="ARBA" id="ARBA00022741"/>
    </source>
</evidence>
<dbReference type="GO" id="GO:0036376">
    <property type="term" value="P:sodium ion export across plasma membrane"/>
    <property type="evidence" value="ECO:0007669"/>
    <property type="project" value="TreeGrafter"/>
</dbReference>
<evidence type="ECO:0000256" key="11">
    <source>
        <dbReference type="ARBA" id="ARBA00022989"/>
    </source>
</evidence>
<keyword evidence="7" id="KW-0479">Metal-binding</keyword>
<gene>
    <name evidence="16" type="ORF">FEZ08_02845</name>
</gene>
<keyword evidence="9" id="KW-0067">ATP-binding</keyword>
<dbReference type="InterPro" id="IPR036412">
    <property type="entry name" value="HAD-like_sf"/>
</dbReference>
<dbReference type="InParanoid" id="A0A5R8QF24"/>
<dbReference type="InterPro" id="IPR059000">
    <property type="entry name" value="ATPase_P-type_domA"/>
</dbReference>
<evidence type="ECO:0000256" key="10">
    <source>
        <dbReference type="ARBA" id="ARBA00022967"/>
    </source>
</evidence>
<keyword evidence="8" id="KW-0547">Nucleotide-binding</keyword>
<feature type="transmembrane region" description="Helical" evidence="14">
    <location>
        <begin position="699"/>
        <end position="720"/>
    </location>
</feature>
<feature type="transmembrane region" description="Helical" evidence="14">
    <location>
        <begin position="741"/>
        <end position="762"/>
    </location>
</feature>
<feature type="transmembrane region" description="Helical" evidence="14">
    <location>
        <begin position="79"/>
        <end position="98"/>
    </location>
</feature>
<dbReference type="EC" id="7.2.2.10" evidence="3"/>
<dbReference type="Proteomes" id="UP000306912">
    <property type="component" value="Unassembled WGS sequence"/>
</dbReference>
<protein>
    <recommendedName>
        <fullName evidence="3">P-type Ca(2+) transporter</fullName>
        <ecNumber evidence="3">7.2.2.10</ecNumber>
    </recommendedName>
</protein>
<keyword evidence="12 14" id="KW-0472">Membrane</keyword>
<keyword evidence="5" id="KW-0109">Calcium transport</keyword>
<evidence type="ECO:0000256" key="3">
    <source>
        <dbReference type="ARBA" id="ARBA00012790"/>
    </source>
</evidence>
<dbReference type="FunFam" id="3.40.50.1000:FF:000001">
    <property type="entry name" value="Phospholipid-transporting ATPase IC"/>
    <property type="match status" value="1"/>
</dbReference>
<dbReference type="PANTHER" id="PTHR43294:SF20">
    <property type="entry name" value="P-TYPE ATPASE"/>
    <property type="match status" value="1"/>
</dbReference>
<dbReference type="SFLD" id="SFLDS00003">
    <property type="entry name" value="Haloacid_Dehalogenase"/>
    <property type="match status" value="1"/>
</dbReference>
<dbReference type="InterPro" id="IPR023299">
    <property type="entry name" value="ATPase_P-typ_cyto_dom_N"/>
</dbReference>
<dbReference type="Gene3D" id="3.40.1110.10">
    <property type="entry name" value="Calcium-transporting ATPase, cytoplasmic domain N"/>
    <property type="match status" value="1"/>
</dbReference>
<name>A0A5R8QF24_9FIRM</name>
<dbReference type="Pfam" id="PF00689">
    <property type="entry name" value="Cation_ATPase_C"/>
    <property type="match status" value="1"/>
</dbReference>
<dbReference type="GO" id="GO:0006883">
    <property type="term" value="P:intracellular sodium ion homeostasis"/>
    <property type="evidence" value="ECO:0007669"/>
    <property type="project" value="TreeGrafter"/>
</dbReference>
<evidence type="ECO:0000313" key="16">
    <source>
        <dbReference type="EMBL" id="TLG76572.1"/>
    </source>
</evidence>
<keyword evidence="5" id="KW-0406">Ion transport</keyword>
<evidence type="ECO:0000256" key="7">
    <source>
        <dbReference type="ARBA" id="ARBA00022723"/>
    </source>
</evidence>
<feature type="transmembrane region" description="Helical" evidence="14">
    <location>
        <begin position="55"/>
        <end position="73"/>
    </location>
</feature>
<proteinExistence type="inferred from homology"/>
<reference evidence="16 17" key="1">
    <citation type="submission" date="2019-05" db="EMBL/GenBank/DDBJ databases">
        <title>Culicoidintestinum kansasii gen. nov., sp. nov. from the gastrointestinal tract of the biting midge, Culicoides sonorensis.</title>
        <authorList>
            <person name="Neupane S."/>
            <person name="Ghosh A."/>
            <person name="Gunther S."/>
            <person name="Martin K."/>
            <person name="Zurek L."/>
        </authorList>
    </citation>
    <scope>NUCLEOTIDE SEQUENCE [LARGE SCALE GENOMIC DNA]</scope>
    <source>
        <strain evidence="16 17">CS-1</strain>
    </source>
</reference>
<evidence type="ECO:0000256" key="1">
    <source>
        <dbReference type="ARBA" id="ARBA00004651"/>
    </source>
</evidence>
<dbReference type="EMBL" id="VBWP01000002">
    <property type="protein sequence ID" value="TLG76572.1"/>
    <property type="molecule type" value="Genomic_DNA"/>
</dbReference>
<dbReference type="GO" id="GO:1990573">
    <property type="term" value="P:potassium ion import across plasma membrane"/>
    <property type="evidence" value="ECO:0007669"/>
    <property type="project" value="TreeGrafter"/>
</dbReference>
<organism evidence="16 17">
    <name type="scientific">Culicoidibacter larvae</name>
    <dbReference type="NCBI Taxonomy" id="2579976"/>
    <lineage>
        <taxon>Bacteria</taxon>
        <taxon>Bacillati</taxon>
        <taxon>Bacillota</taxon>
        <taxon>Culicoidibacteria</taxon>
        <taxon>Culicoidibacterales</taxon>
        <taxon>Culicoidibacteraceae</taxon>
        <taxon>Culicoidibacter</taxon>
    </lineage>
</organism>
<dbReference type="GO" id="GO:0005886">
    <property type="term" value="C:plasma membrane"/>
    <property type="evidence" value="ECO:0007669"/>
    <property type="project" value="UniProtKB-SubCell"/>
</dbReference>
<evidence type="ECO:0000256" key="13">
    <source>
        <dbReference type="ARBA" id="ARBA00048694"/>
    </source>
</evidence>
<dbReference type="InterPro" id="IPR004014">
    <property type="entry name" value="ATPase_P-typ_cation-transptr_N"/>
</dbReference>
<accession>A0A5R8QF24</accession>
<evidence type="ECO:0000259" key="15">
    <source>
        <dbReference type="SMART" id="SM00831"/>
    </source>
</evidence>
<dbReference type="Pfam" id="PF00122">
    <property type="entry name" value="E1-E2_ATPase"/>
    <property type="match status" value="1"/>
</dbReference>
<feature type="transmembrane region" description="Helical" evidence="14">
    <location>
        <begin position="244"/>
        <end position="264"/>
    </location>
</feature>
<dbReference type="FunFam" id="2.70.150.10:FF:000016">
    <property type="entry name" value="Calcium-transporting P-type ATPase putative"/>
    <property type="match status" value="1"/>
</dbReference>
<dbReference type="PROSITE" id="PS00154">
    <property type="entry name" value="ATPASE_E1_E2"/>
    <property type="match status" value="1"/>
</dbReference>
<keyword evidence="17" id="KW-1185">Reference proteome</keyword>
<comment type="subcellular location">
    <subcellularLocation>
        <location evidence="1">Cell membrane</location>
        <topology evidence="1">Multi-pass membrane protein</topology>
    </subcellularLocation>
</comment>
<dbReference type="GO" id="GO:0030007">
    <property type="term" value="P:intracellular potassium ion homeostasis"/>
    <property type="evidence" value="ECO:0007669"/>
    <property type="project" value="TreeGrafter"/>
</dbReference>
<keyword evidence="10" id="KW-1278">Translocase</keyword>
<keyword evidence="6 14" id="KW-0812">Transmembrane</keyword>
<dbReference type="InterPro" id="IPR023298">
    <property type="entry name" value="ATPase_P-typ_TM_dom_sf"/>
</dbReference>
<dbReference type="AlphaFoldDB" id="A0A5R8QF24"/>
<dbReference type="PRINTS" id="PR00119">
    <property type="entry name" value="CATATPASE"/>
</dbReference>
<dbReference type="Gene3D" id="3.40.50.1000">
    <property type="entry name" value="HAD superfamily/HAD-like"/>
    <property type="match status" value="1"/>
</dbReference>
<dbReference type="RefSeq" id="WP_138190209.1">
    <property type="nucleotide sequence ID" value="NZ_VBWP01000002.1"/>
</dbReference>
<keyword evidence="4" id="KW-1003">Cell membrane</keyword>
<feature type="transmembrane region" description="Helical" evidence="14">
    <location>
        <begin position="811"/>
        <end position="839"/>
    </location>
</feature>
<dbReference type="InterPro" id="IPR044492">
    <property type="entry name" value="P_typ_ATPase_HD_dom"/>
</dbReference>
<evidence type="ECO:0000256" key="14">
    <source>
        <dbReference type="SAM" id="Phobius"/>
    </source>
</evidence>
<evidence type="ECO:0000256" key="9">
    <source>
        <dbReference type="ARBA" id="ARBA00022840"/>
    </source>
</evidence>
<dbReference type="InterPro" id="IPR001757">
    <property type="entry name" value="P_typ_ATPase"/>
</dbReference>
<dbReference type="SFLD" id="SFLDG00002">
    <property type="entry name" value="C1.7:_P-type_atpase_like"/>
    <property type="match status" value="1"/>
</dbReference>
<evidence type="ECO:0000313" key="17">
    <source>
        <dbReference type="Proteomes" id="UP000306912"/>
    </source>
</evidence>
<dbReference type="InterPro" id="IPR008250">
    <property type="entry name" value="ATPase_P-typ_transduc_dom_A_sf"/>
</dbReference>
<dbReference type="SUPFAM" id="SSF81665">
    <property type="entry name" value="Calcium ATPase, transmembrane domain M"/>
    <property type="match status" value="1"/>
</dbReference>
<keyword evidence="5" id="KW-0813">Transport</keyword>
<dbReference type="Gene3D" id="2.70.150.10">
    <property type="entry name" value="Calcium-transporting ATPase, cytoplasmic transduction domain A"/>
    <property type="match status" value="1"/>
</dbReference>
<keyword evidence="11 14" id="KW-1133">Transmembrane helix</keyword>
<sequence>MWSKKNVDEVLTELGTDIETGLTQSTYEQSLAKNGPNKLPEEGRKSPIVIFFKNFLEPLVIVLLLAAAISLFVGEAKEAIVIVIIVVINAIIGTVQEVRSQKSLDALKQLSTPQVTVRRNGETVEVDSTSLVPGDIVVLDAGKFIPADLRIVESAQLQIDESALTGESVPVNKKSAAITDEGNIALGDQINMAFMSTFITNGRAVGVVIGTGLNTEIGKIASMISEAPDTKTPLQEKLAQLTKVVSILAFVLGGIILALEIFMGNVVGEALISAITLAVAVIPESLPVIVSIVLAISVSRMVKHHAIIKKLPAVETLGAVNVICSDKTGTLTQNKMTVVKYLLNNKTFEPDNFDLNDNTHEIFLRSLELCNDSFFNDDNQPIGDPTEVALTAFAGLQGWNEFTIRKEFPRVDEQPFDSDRKLMTTVNQHKEQFVVYTKGATDQLLERCSKIILDGTVVSMTDGFKAEIMAQANEMSEDALRVLGFAYKEIAELDPENDYEYNLTFIGCVGMIDPARPEAASAIARATKASIETVMITGDHRVTAFAIAKNLGIVDDEAEVISGSELDEMDDEQLAKVIRNYHVFARVSPEHKVRIVKALQSHGLIVSMTGDGVNDAPSLQTADIGVAMGITGTDVSKEAADMILTDDNFATIVGAVEEGRNIYKKIRRAIAFVLSTNLGEVLAVFIAVIVSGYQPLSAVHILWVNLIVESIIAIPMGMDVNDPDVMNDKPRPRNESLFTNMVFRILFVAFTTMAAVLTAYFIGLQDPNDTIANAQTMAFLVMATAPMLTSLSMRSEKWVFFTKKMFANRNLIIAIIAGITLNFLAVFTPLSAFLGLVPLEINETIITISLMIIPALLLELSKIVVKQKR</sequence>
<evidence type="ECO:0000256" key="6">
    <source>
        <dbReference type="ARBA" id="ARBA00022692"/>
    </source>
</evidence>
<feature type="transmembrane region" description="Helical" evidence="14">
    <location>
        <begin position="774"/>
        <end position="791"/>
    </location>
</feature>
<evidence type="ECO:0000256" key="5">
    <source>
        <dbReference type="ARBA" id="ARBA00022568"/>
    </source>
</evidence>
<evidence type="ECO:0000256" key="2">
    <source>
        <dbReference type="ARBA" id="ARBA00005675"/>
    </source>
</evidence>
<dbReference type="InterPro" id="IPR018303">
    <property type="entry name" value="ATPase_P-typ_P_site"/>
</dbReference>
<dbReference type="GO" id="GO:0005524">
    <property type="term" value="F:ATP binding"/>
    <property type="evidence" value="ECO:0007669"/>
    <property type="project" value="UniProtKB-KW"/>
</dbReference>
<evidence type="ECO:0000256" key="12">
    <source>
        <dbReference type="ARBA" id="ARBA00023136"/>
    </source>
</evidence>
<evidence type="ECO:0000256" key="4">
    <source>
        <dbReference type="ARBA" id="ARBA00022475"/>
    </source>
</evidence>
<dbReference type="FunCoup" id="A0A5R8QF24">
    <property type="interactions" value="216"/>
</dbReference>
<keyword evidence="5" id="KW-0106">Calcium</keyword>
<dbReference type="InterPro" id="IPR050510">
    <property type="entry name" value="Cation_transp_ATPase_P-type"/>
</dbReference>
<dbReference type="PRINTS" id="PR00120">
    <property type="entry name" value="HATPASE"/>
</dbReference>
<dbReference type="GO" id="GO:0005391">
    <property type="term" value="F:P-type sodium:potassium-exchanging transporter activity"/>
    <property type="evidence" value="ECO:0007669"/>
    <property type="project" value="TreeGrafter"/>
</dbReference>
<dbReference type="PANTHER" id="PTHR43294">
    <property type="entry name" value="SODIUM/POTASSIUM-TRANSPORTING ATPASE SUBUNIT ALPHA"/>
    <property type="match status" value="1"/>
</dbReference>
<feature type="domain" description="Cation-transporting P-type ATPase N-terminal" evidence="15">
    <location>
        <begin position="1"/>
        <end position="75"/>
    </location>
</feature>
<dbReference type="InterPro" id="IPR023214">
    <property type="entry name" value="HAD_sf"/>
</dbReference>
<dbReference type="SMART" id="SM00831">
    <property type="entry name" value="Cation_ATPase_N"/>
    <property type="match status" value="1"/>
</dbReference>
<feature type="transmembrane region" description="Helical" evidence="14">
    <location>
        <begin position="669"/>
        <end position="693"/>
    </location>
</feature>
<dbReference type="GO" id="GO:0005388">
    <property type="term" value="F:P-type calcium transporter activity"/>
    <property type="evidence" value="ECO:0007669"/>
    <property type="project" value="UniProtKB-EC"/>
</dbReference>
<dbReference type="InterPro" id="IPR006068">
    <property type="entry name" value="ATPase_P-typ_cation-transptr_C"/>
</dbReference>
<comment type="caution">
    <text evidence="16">The sequence shown here is derived from an EMBL/GenBank/DDBJ whole genome shotgun (WGS) entry which is preliminary data.</text>
</comment>
<feature type="transmembrane region" description="Helical" evidence="14">
    <location>
        <begin position="845"/>
        <end position="865"/>
    </location>
</feature>